<dbReference type="SUPFAM" id="SSF47175">
    <property type="entry name" value="Cytochromes"/>
    <property type="match status" value="1"/>
</dbReference>
<feature type="signal peptide" evidence="1">
    <location>
        <begin position="1"/>
        <end position="28"/>
    </location>
</feature>
<name>A0A517P6G4_9PLAN</name>
<keyword evidence="1" id="KW-0732">Signal</keyword>
<dbReference type="GO" id="GO:0005506">
    <property type="term" value="F:iron ion binding"/>
    <property type="evidence" value="ECO:0007669"/>
    <property type="project" value="InterPro"/>
</dbReference>
<dbReference type="GO" id="GO:0022900">
    <property type="term" value="P:electron transport chain"/>
    <property type="evidence" value="ECO:0007669"/>
    <property type="project" value="InterPro"/>
</dbReference>
<evidence type="ECO:0000313" key="2">
    <source>
        <dbReference type="EMBL" id="QDT14966.1"/>
    </source>
</evidence>
<dbReference type="RefSeq" id="WP_145357811.1">
    <property type="nucleotide sequence ID" value="NZ_CP036265.1"/>
</dbReference>
<dbReference type="OrthoDB" id="282936at2"/>
<protein>
    <recommendedName>
        <fullName evidence="4">Cytochrome C</fullName>
    </recommendedName>
</protein>
<dbReference type="KEGG" id="acaf:CA12_10460"/>
<dbReference type="InterPro" id="IPR010980">
    <property type="entry name" value="Cyt_c/b562"/>
</dbReference>
<accession>A0A517P6G4</accession>
<organism evidence="2 3">
    <name type="scientific">Alienimonas californiensis</name>
    <dbReference type="NCBI Taxonomy" id="2527989"/>
    <lineage>
        <taxon>Bacteria</taxon>
        <taxon>Pseudomonadati</taxon>
        <taxon>Planctomycetota</taxon>
        <taxon>Planctomycetia</taxon>
        <taxon>Planctomycetales</taxon>
        <taxon>Planctomycetaceae</taxon>
        <taxon>Alienimonas</taxon>
    </lineage>
</organism>
<dbReference type="AlphaFoldDB" id="A0A517P6G4"/>
<dbReference type="GO" id="GO:0020037">
    <property type="term" value="F:heme binding"/>
    <property type="evidence" value="ECO:0007669"/>
    <property type="project" value="InterPro"/>
</dbReference>
<reference evidence="2 3" key="1">
    <citation type="submission" date="2019-02" db="EMBL/GenBank/DDBJ databases">
        <title>Deep-cultivation of Planctomycetes and their phenomic and genomic characterization uncovers novel biology.</title>
        <authorList>
            <person name="Wiegand S."/>
            <person name="Jogler M."/>
            <person name="Boedeker C."/>
            <person name="Pinto D."/>
            <person name="Vollmers J."/>
            <person name="Rivas-Marin E."/>
            <person name="Kohn T."/>
            <person name="Peeters S.H."/>
            <person name="Heuer A."/>
            <person name="Rast P."/>
            <person name="Oberbeckmann S."/>
            <person name="Bunk B."/>
            <person name="Jeske O."/>
            <person name="Meyerdierks A."/>
            <person name="Storesund J.E."/>
            <person name="Kallscheuer N."/>
            <person name="Luecker S."/>
            <person name="Lage O.M."/>
            <person name="Pohl T."/>
            <person name="Merkel B.J."/>
            <person name="Hornburger P."/>
            <person name="Mueller R.-W."/>
            <person name="Bruemmer F."/>
            <person name="Labrenz M."/>
            <person name="Spormann A.M."/>
            <person name="Op den Camp H."/>
            <person name="Overmann J."/>
            <person name="Amann R."/>
            <person name="Jetten M.S.M."/>
            <person name="Mascher T."/>
            <person name="Medema M.H."/>
            <person name="Devos D.P."/>
            <person name="Kaster A.-K."/>
            <person name="Ovreas L."/>
            <person name="Rohde M."/>
            <person name="Galperin M.Y."/>
            <person name="Jogler C."/>
        </authorList>
    </citation>
    <scope>NUCLEOTIDE SEQUENCE [LARGE SCALE GENOMIC DNA]</scope>
    <source>
        <strain evidence="2 3">CA12</strain>
    </source>
</reference>
<dbReference type="EMBL" id="CP036265">
    <property type="protein sequence ID" value="QDT14966.1"/>
    <property type="molecule type" value="Genomic_DNA"/>
</dbReference>
<gene>
    <name evidence="2" type="ORF">CA12_10460</name>
</gene>
<evidence type="ECO:0000313" key="3">
    <source>
        <dbReference type="Proteomes" id="UP000318741"/>
    </source>
</evidence>
<evidence type="ECO:0000256" key="1">
    <source>
        <dbReference type="SAM" id="SignalP"/>
    </source>
</evidence>
<dbReference type="GO" id="GO:0009055">
    <property type="term" value="F:electron transfer activity"/>
    <property type="evidence" value="ECO:0007669"/>
    <property type="project" value="InterPro"/>
</dbReference>
<keyword evidence="3" id="KW-1185">Reference proteome</keyword>
<feature type="chain" id="PRO_5021768785" description="Cytochrome C" evidence="1">
    <location>
        <begin position="29"/>
        <end position="175"/>
    </location>
</feature>
<evidence type="ECO:0008006" key="4">
    <source>
        <dbReference type="Google" id="ProtNLM"/>
    </source>
</evidence>
<dbReference type="Proteomes" id="UP000318741">
    <property type="component" value="Chromosome"/>
</dbReference>
<sequence length="175" mass="18559" precursor="true">MPRSLHRSRLRAAATVGALGAVAAVALAARTPAPAAAPAPAPARDEVPKTAPQTLPAPVVDMHELMELFNEPLYKSLKKKVAEEPADARAWSGIKHDALAGAEIINLAAIREIGDEHKAAWPELTRTAQQAALDLAHAADAKDWQRTQAAWKSLVANCNDCHQKVAPDGAPMLKP</sequence>
<proteinExistence type="predicted"/>